<feature type="transmembrane region" description="Helical" evidence="6">
    <location>
        <begin position="399"/>
        <end position="418"/>
    </location>
</feature>
<feature type="transmembrane region" description="Helical" evidence="6">
    <location>
        <begin position="188"/>
        <end position="206"/>
    </location>
</feature>
<dbReference type="PANTHER" id="PTHR23519:SF1">
    <property type="entry name" value="AUTOPHAGY-RELATED PROTEIN 22"/>
    <property type="match status" value="1"/>
</dbReference>
<dbReference type="InterPro" id="IPR020846">
    <property type="entry name" value="MFS_dom"/>
</dbReference>
<feature type="transmembrane region" description="Helical" evidence="6">
    <location>
        <begin position="310"/>
        <end position="328"/>
    </location>
</feature>
<evidence type="ECO:0000256" key="5">
    <source>
        <dbReference type="ARBA" id="ARBA00023136"/>
    </source>
</evidence>
<feature type="transmembrane region" description="Helical" evidence="6">
    <location>
        <begin position="280"/>
        <end position="298"/>
    </location>
</feature>
<evidence type="ECO:0000256" key="6">
    <source>
        <dbReference type="SAM" id="Phobius"/>
    </source>
</evidence>
<comment type="subcellular location">
    <subcellularLocation>
        <location evidence="1">Endomembrane system</location>
        <topology evidence="1">Multi-pass membrane protein</topology>
    </subcellularLocation>
</comment>
<dbReference type="InterPro" id="IPR024671">
    <property type="entry name" value="Atg22-like"/>
</dbReference>
<evidence type="ECO:0000313" key="8">
    <source>
        <dbReference type="EMBL" id="VFJ75627.1"/>
    </source>
</evidence>
<dbReference type="PROSITE" id="PS50850">
    <property type="entry name" value="MFS"/>
    <property type="match status" value="1"/>
</dbReference>
<keyword evidence="4 6" id="KW-1133">Transmembrane helix</keyword>
<dbReference type="SUPFAM" id="SSF103473">
    <property type="entry name" value="MFS general substrate transporter"/>
    <property type="match status" value="1"/>
</dbReference>
<dbReference type="PANTHER" id="PTHR23519">
    <property type="entry name" value="AUTOPHAGY-RELATED PROTEIN 22"/>
    <property type="match status" value="1"/>
</dbReference>
<keyword evidence="5 6" id="KW-0472">Membrane</keyword>
<feature type="transmembrane region" description="Helical" evidence="6">
    <location>
        <begin position="49"/>
        <end position="69"/>
    </location>
</feature>
<proteinExistence type="predicted"/>
<feature type="transmembrane region" description="Helical" evidence="6">
    <location>
        <begin position="144"/>
        <end position="168"/>
    </location>
</feature>
<keyword evidence="2" id="KW-0813">Transport</keyword>
<feature type="transmembrane region" description="Helical" evidence="6">
    <location>
        <begin position="334"/>
        <end position="356"/>
    </location>
</feature>
<feature type="transmembrane region" description="Helical" evidence="6">
    <location>
        <begin position="248"/>
        <end position="268"/>
    </location>
</feature>
<evidence type="ECO:0000256" key="3">
    <source>
        <dbReference type="ARBA" id="ARBA00022692"/>
    </source>
</evidence>
<evidence type="ECO:0000259" key="7">
    <source>
        <dbReference type="PROSITE" id="PS50850"/>
    </source>
</evidence>
<dbReference type="AlphaFoldDB" id="A0A450U003"/>
<dbReference type="GO" id="GO:0012505">
    <property type="term" value="C:endomembrane system"/>
    <property type="evidence" value="ECO:0007669"/>
    <property type="project" value="UniProtKB-SubCell"/>
</dbReference>
<feature type="transmembrane region" description="Helical" evidence="6">
    <location>
        <begin position="81"/>
        <end position="99"/>
    </location>
</feature>
<evidence type="ECO:0000256" key="1">
    <source>
        <dbReference type="ARBA" id="ARBA00004127"/>
    </source>
</evidence>
<dbReference type="InterPro" id="IPR036259">
    <property type="entry name" value="MFS_trans_sf"/>
</dbReference>
<dbReference type="InterPro" id="IPR050495">
    <property type="entry name" value="ATG22/LtaA_families"/>
</dbReference>
<name>A0A450U003_9GAMM</name>
<evidence type="ECO:0000256" key="4">
    <source>
        <dbReference type="ARBA" id="ARBA00022989"/>
    </source>
</evidence>
<feature type="transmembrane region" description="Helical" evidence="6">
    <location>
        <begin position="368"/>
        <end position="387"/>
    </location>
</feature>
<feature type="transmembrane region" description="Helical" evidence="6">
    <location>
        <begin position="105"/>
        <end position="132"/>
    </location>
</feature>
<feature type="domain" description="Major facilitator superfamily (MFS) profile" evidence="7">
    <location>
        <begin position="243"/>
        <end position="439"/>
    </location>
</feature>
<sequence>MKDKNQRLILAWAGYDWANSAFTTLVVTFVYATYFSQAIAPDEVAGMTLWSRAVAISGIFIAILAPFLGTLADRSETRHRYLITTTLICVAATCLLTFIEPGQPHAVLFALVTFVIANCAFEIGTVFYNAFLPDIAPAEKIGRISGFGWGIGYLGGLLCLSMALLILVRDDPLLGISTVAGFNYRASNLLVAIWFLIFSIPALLLLRTSKDRPRQSPPIRSQGTIGSFRAFRETLGEMSIYRDTLRFLIARLIYNDGMVTIFAFGGIYAATTFGLSLSEVIQFGIGINVAAGIGAVLAGPLDDRFGGKNMVLGTLIALAVFTLLAAIAPNKTWLWVAGIGIGIFAGPNQAASRSLLGRFAPIHRRNEFFGLFAFSGKITAFLGPLLLGLATQWTGNPRIGVATVLGFFLIGGFLLWSVDEERGVVQSSTVGEEAKTDLQ</sequence>
<dbReference type="Gene3D" id="1.20.1250.20">
    <property type="entry name" value="MFS general substrate transporter like domains"/>
    <property type="match status" value="2"/>
</dbReference>
<dbReference type="EMBL" id="CAADFE010000082">
    <property type="protein sequence ID" value="VFJ75627.1"/>
    <property type="molecule type" value="Genomic_DNA"/>
</dbReference>
<protein>
    <submittedName>
        <fullName evidence="8">MFS transporter, UMF1 family</fullName>
    </submittedName>
</protein>
<accession>A0A450U003</accession>
<gene>
    <name evidence="8" type="ORF">BECKFW1821C_GA0114237_108215</name>
</gene>
<dbReference type="GO" id="GO:0022857">
    <property type="term" value="F:transmembrane transporter activity"/>
    <property type="evidence" value="ECO:0007669"/>
    <property type="project" value="InterPro"/>
</dbReference>
<feature type="transmembrane region" description="Helical" evidence="6">
    <location>
        <begin position="12"/>
        <end position="34"/>
    </location>
</feature>
<reference evidence="8" key="1">
    <citation type="submission" date="2019-02" db="EMBL/GenBank/DDBJ databases">
        <authorList>
            <person name="Gruber-Vodicka R. H."/>
            <person name="Seah K. B. B."/>
        </authorList>
    </citation>
    <scope>NUCLEOTIDE SEQUENCE</scope>
    <source>
        <strain evidence="8">BECK_BZ131</strain>
    </source>
</reference>
<organism evidence="8">
    <name type="scientific">Candidatus Kentrum sp. FW</name>
    <dbReference type="NCBI Taxonomy" id="2126338"/>
    <lineage>
        <taxon>Bacteria</taxon>
        <taxon>Pseudomonadati</taxon>
        <taxon>Pseudomonadota</taxon>
        <taxon>Gammaproteobacteria</taxon>
        <taxon>Candidatus Kentrum</taxon>
    </lineage>
</organism>
<evidence type="ECO:0000256" key="2">
    <source>
        <dbReference type="ARBA" id="ARBA00022448"/>
    </source>
</evidence>
<dbReference type="Pfam" id="PF11700">
    <property type="entry name" value="ATG22"/>
    <property type="match status" value="1"/>
</dbReference>
<keyword evidence="3 6" id="KW-0812">Transmembrane</keyword>